<organism evidence="3 4">
    <name type="scientific">Austropuccinia psidii MF-1</name>
    <dbReference type="NCBI Taxonomy" id="1389203"/>
    <lineage>
        <taxon>Eukaryota</taxon>
        <taxon>Fungi</taxon>
        <taxon>Dikarya</taxon>
        <taxon>Basidiomycota</taxon>
        <taxon>Pucciniomycotina</taxon>
        <taxon>Pucciniomycetes</taxon>
        <taxon>Pucciniales</taxon>
        <taxon>Sphaerophragmiaceae</taxon>
        <taxon>Austropuccinia</taxon>
    </lineage>
</organism>
<dbReference type="OrthoDB" id="2503926at2759"/>
<keyword evidence="2" id="KW-1133">Transmembrane helix</keyword>
<evidence type="ECO:0000256" key="1">
    <source>
        <dbReference type="SAM" id="MobiDB-lite"/>
    </source>
</evidence>
<feature type="region of interest" description="Disordered" evidence="1">
    <location>
        <begin position="113"/>
        <end position="147"/>
    </location>
</feature>
<keyword evidence="2" id="KW-0472">Membrane</keyword>
<feature type="compositionally biased region" description="Basic and acidic residues" evidence="1">
    <location>
        <begin position="113"/>
        <end position="140"/>
    </location>
</feature>
<reference evidence="3" key="1">
    <citation type="submission" date="2021-03" db="EMBL/GenBank/DDBJ databases">
        <title>Draft genome sequence of rust myrtle Austropuccinia psidii MF-1, a brazilian biotype.</title>
        <authorList>
            <person name="Quecine M.C."/>
            <person name="Pachon D.M.R."/>
            <person name="Bonatelli M.L."/>
            <person name="Correr F.H."/>
            <person name="Franceschini L.M."/>
            <person name="Leite T.F."/>
            <person name="Margarido G.R.A."/>
            <person name="Almeida C.A."/>
            <person name="Ferrarezi J.A."/>
            <person name="Labate C.A."/>
        </authorList>
    </citation>
    <scope>NUCLEOTIDE SEQUENCE</scope>
    <source>
        <strain evidence="3">MF-1</strain>
    </source>
</reference>
<evidence type="ECO:0000256" key="2">
    <source>
        <dbReference type="SAM" id="Phobius"/>
    </source>
</evidence>
<name>A0A9Q3CSF2_9BASI</name>
<evidence type="ECO:0000313" key="4">
    <source>
        <dbReference type="Proteomes" id="UP000765509"/>
    </source>
</evidence>
<feature type="transmembrane region" description="Helical" evidence="2">
    <location>
        <begin position="67"/>
        <end position="84"/>
    </location>
</feature>
<comment type="caution">
    <text evidence="3">The sequence shown here is derived from an EMBL/GenBank/DDBJ whole genome shotgun (WGS) entry which is preliminary data.</text>
</comment>
<protein>
    <submittedName>
        <fullName evidence="3">Uncharacterized protein</fullName>
    </submittedName>
</protein>
<keyword evidence="4" id="KW-1185">Reference proteome</keyword>
<accession>A0A9Q3CSF2</accession>
<dbReference type="AlphaFoldDB" id="A0A9Q3CSF2"/>
<evidence type="ECO:0000313" key="3">
    <source>
        <dbReference type="EMBL" id="MBW0488053.1"/>
    </source>
</evidence>
<keyword evidence="2" id="KW-0812">Transmembrane</keyword>
<gene>
    <name evidence="3" type="ORF">O181_027768</name>
</gene>
<proteinExistence type="predicted"/>
<dbReference type="EMBL" id="AVOT02009419">
    <property type="protein sequence ID" value="MBW0488053.1"/>
    <property type="molecule type" value="Genomic_DNA"/>
</dbReference>
<dbReference type="Proteomes" id="UP000765509">
    <property type="component" value="Unassembled WGS sequence"/>
</dbReference>
<sequence>MEEVVIQARWSVEWHLALYTFNHSLTIHSSGDLSKLKKHKLIKVVLRDISRLDQTQSLSSLNMPSPILIAAGVVIVCGAGYLIVNELMKSSNRAEEEWYQNYCKMVREEAKALKSQKADSEDSTPQDEKDKEDSADDKSDSNQLLASSSQNKLFNKNLIHRRSTRSHTDYPLIDLNNQSYPPNSNSLDSEIAWSSSTNRLCQQSLGSSNFVKHLQPQSNLIFSAPSEIENPFEDSERDNLSKHQLHQLPTELQSKPEESILELKDPDQQTLDQLTNFSDNFAQYQSLASPSSSSSSSRSSTLNLTEEGLEIITQQLIEPPLTSASHYHNQSPSIDECWSDLGTESFESISNENHYP</sequence>